<dbReference type="Pfam" id="PF22016">
    <property type="entry name" value="DUF6933"/>
    <property type="match status" value="1"/>
</dbReference>
<proteinExistence type="predicted"/>
<feature type="domain" description="DUF6933" evidence="1">
    <location>
        <begin position="4"/>
        <end position="177"/>
    </location>
</feature>
<gene>
    <name evidence="2" type="ORF">CWE15_08395</name>
</gene>
<evidence type="ECO:0000259" key="1">
    <source>
        <dbReference type="Pfam" id="PF22016"/>
    </source>
</evidence>
<dbReference type="Proteomes" id="UP000286976">
    <property type="component" value="Unassembled WGS sequence"/>
</dbReference>
<comment type="caution">
    <text evidence="2">The sequence shown here is derived from an EMBL/GenBank/DDBJ whole genome shotgun (WGS) entry which is preliminary data.</text>
</comment>
<evidence type="ECO:0000313" key="3">
    <source>
        <dbReference type="Proteomes" id="UP000286976"/>
    </source>
</evidence>
<organism evidence="2 3">
    <name type="scientific">Aliidiomarina taiwanensis</name>
    <dbReference type="NCBI Taxonomy" id="946228"/>
    <lineage>
        <taxon>Bacteria</taxon>
        <taxon>Pseudomonadati</taxon>
        <taxon>Pseudomonadota</taxon>
        <taxon>Gammaproteobacteria</taxon>
        <taxon>Alteromonadales</taxon>
        <taxon>Idiomarinaceae</taxon>
        <taxon>Aliidiomarina</taxon>
    </lineage>
</organism>
<protein>
    <recommendedName>
        <fullName evidence="1">DUF6933 domain-containing protein</fullName>
    </recommendedName>
</protein>
<accession>A0A432X1J9</accession>
<dbReference type="EMBL" id="PIPQ01000004">
    <property type="protein sequence ID" value="RUO40153.1"/>
    <property type="molecule type" value="Genomic_DNA"/>
</dbReference>
<dbReference type="OrthoDB" id="9801392at2"/>
<sequence>MLKLHATRKLFEKLTLTSEGTLPATPMSKWLYEKPTIDINPLSGWHGHLVTLQRRNCVLMTHDSTRFPLVLPALTKPDFAELNDRFVDTFMNTLLKCGANEVHLETADKYLRPLQVDSDCSRSVQGTLNRMKDEFEHQLYYDRLNIADMTGYNAGAWLADTPRSVKGQKMVLWPKDAMLTLLERLADQNRFKEENPR</sequence>
<dbReference type="RefSeq" id="WP_126757637.1">
    <property type="nucleotide sequence ID" value="NZ_PIPQ01000004.1"/>
</dbReference>
<evidence type="ECO:0000313" key="2">
    <source>
        <dbReference type="EMBL" id="RUO40153.1"/>
    </source>
</evidence>
<reference evidence="2 3" key="1">
    <citation type="journal article" date="2011" name="Front. Microbiol.">
        <title>Genomic signatures of strain selection and enhancement in Bacillus atrophaeus var. globigii, a historical biowarfare simulant.</title>
        <authorList>
            <person name="Gibbons H.S."/>
            <person name="Broomall S.M."/>
            <person name="McNew L.A."/>
            <person name="Daligault H."/>
            <person name="Chapman C."/>
            <person name="Bruce D."/>
            <person name="Karavis M."/>
            <person name="Krepps M."/>
            <person name="McGregor P.A."/>
            <person name="Hong C."/>
            <person name="Park K.H."/>
            <person name="Akmal A."/>
            <person name="Feldman A."/>
            <person name="Lin J.S."/>
            <person name="Chang W.E."/>
            <person name="Higgs B.W."/>
            <person name="Demirev P."/>
            <person name="Lindquist J."/>
            <person name="Liem A."/>
            <person name="Fochler E."/>
            <person name="Read T.D."/>
            <person name="Tapia R."/>
            <person name="Johnson S."/>
            <person name="Bishop-Lilly K.A."/>
            <person name="Detter C."/>
            <person name="Han C."/>
            <person name="Sozhamannan S."/>
            <person name="Rosenzweig C.N."/>
            <person name="Skowronski E.W."/>
        </authorList>
    </citation>
    <scope>NUCLEOTIDE SEQUENCE [LARGE SCALE GENOMIC DNA]</scope>
    <source>
        <strain evidence="2 3">AIT1</strain>
    </source>
</reference>
<dbReference type="InterPro" id="IPR053864">
    <property type="entry name" value="DUF6933"/>
</dbReference>
<keyword evidence="3" id="KW-1185">Reference proteome</keyword>
<name>A0A432X1J9_9GAMM</name>
<dbReference type="AlphaFoldDB" id="A0A432X1J9"/>